<evidence type="ECO:0000313" key="1">
    <source>
        <dbReference type="EMBL" id="VDO93757.1"/>
    </source>
</evidence>
<protein>
    <submittedName>
        <fullName evidence="1">Uncharacterized protein</fullName>
    </submittedName>
</protein>
<accession>A0A3P8AAS7</accession>
<name>A0A3P8AAS7_9TREM</name>
<sequence>MKTYGVDSKHIAQSIDSMIFNDEINPPLVIELHRSQLTLLESLLLLLLLVVWFKSDVKLVPI</sequence>
<dbReference type="AlphaFoldDB" id="A0A3P8AAS7"/>
<proteinExistence type="predicted"/>
<keyword evidence="2" id="KW-1185">Reference proteome</keyword>
<dbReference type="EMBL" id="UZAI01006088">
    <property type="protein sequence ID" value="VDO93757.1"/>
    <property type="molecule type" value="Genomic_DNA"/>
</dbReference>
<organism evidence="1 2">
    <name type="scientific">Schistosoma margrebowiei</name>
    <dbReference type="NCBI Taxonomy" id="48269"/>
    <lineage>
        <taxon>Eukaryota</taxon>
        <taxon>Metazoa</taxon>
        <taxon>Spiralia</taxon>
        <taxon>Lophotrochozoa</taxon>
        <taxon>Platyhelminthes</taxon>
        <taxon>Trematoda</taxon>
        <taxon>Digenea</taxon>
        <taxon>Strigeidida</taxon>
        <taxon>Schistosomatoidea</taxon>
        <taxon>Schistosomatidae</taxon>
        <taxon>Schistosoma</taxon>
    </lineage>
</organism>
<reference evidence="1 2" key="1">
    <citation type="submission" date="2018-11" db="EMBL/GenBank/DDBJ databases">
        <authorList>
            <consortium name="Pathogen Informatics"/>
        </authorList>
    </citation>
    <scope>NUCLEOTIDE SEQUENCE [LARGE SCALE GENOMIC DNA]</scope>
    <source>
        <strain evidence="1 2">Zambia</strain>
    </source>
</reference>
<gene>
    <name evidence="1" type="ORF">SMRZ_LOCUS11125</name>
</gene>
<evidence type="ECO:0000313" key="2">
    <source>
        <dbReference type="Proteomes" id="UP000277204"/>
    </source>
</evidence>
<dbReference type="Proteomes" id="UP000277204">
    <property type="component" value="Unassembled WGS sequence"/>
</dbReference>